<accession>A0A2G8KJM6</accession>
<reference evidence="3 4" key="1">
    <citation type="journal article" date="2017" name="PLoS Biol.">
        <title>The sea cucumber genome provides insights into morphological evolution and visceral regeneration.</title>
        <authorList>
            <person name="Zhang X."/>
            <person name="Sun L."/>
            <person name="Yuan J."/>
            <person name="Sun Y."/>
            <person name="Gao Y."/>
            <person name="Zhang L."/>
            <person name="Li S."/>
            <person name="Dai H."/>
            <person name="Hamel J.F."/>
            <person name="Liu C."/>
            <person name="Yu Y."/>
            <person name="Liu S."/>
            <person name="Lin W."/>
            <person name="Guo K."/>
            <person name="Jin S."/>
            <person name="Xu P."/>
            <person name="Storey K.B."/>
            <person name="Huan P."/>
            <person name="Zhang T."/>
            <person name="Zhou Y."/>
            <person name="Zhang J."/>
            <person name="Lin C."/>
            <person name="Li X."/>
            <person name="Xing L."/>
            <person name="Huo D."/>
            <person name="Sun M."/>
            <person name="Wang L."/>
            <person name="Mercier A."/>
            <person name="Li F."/>
            <person name="Yang H."/>
            <person name="Xiang J."/>
        </authorList>
    </citation>
    <scope>NUCLEOTIDE SEQUENCE [LARGE SCALE GENOMIC DNA]</scope>
    <source>
        <strain evidence="3">Shaxun</strain>
        <tissue evidence="3">Muscle</tissue>
    </source>
</reference>
<comment type="caution">
    <text evidence="3">The sequence shown here is derived from an EMBL/GenBank/DDBJ whole genome shotgun (WGS) entry which is preliminary data.</text>
</comment>
<dbReference type="EMBL" id="MRZV01000535">
    <property type="protein sequence ID" value="PIK48211.1"/>
    <property type="molecule type" value="Genomic_DNA"/>
</dbReference>
<protein>
    <recommendedName>
        <fullName evidence="5">Short-chain collagen C4</fullName>
    </recommendedName>
</protein>
<sequence>MLFGTVIIAFQISFASTDNEGRVRQNPPKESSQKDERSIQPVALGTEEIPLDVNKHGNLAGYGNLRKRRYDNTEEQKVSAADDQSNLRSPPGESASGAVYVRWGHHSCPSSSQLVYTGSAAGTSYADSGGGVNQLCLSQNPVYDSPVAGVGGERSFVNGIEYQISDFPYLQSKNTHDVPCAVCLAPARVAKLIIPGTNVCPSNGWTREYGGYLMSERGNTVHKRSMHICVDREMQLIPRSDGAPSDGLRQLLNLVEGRCSPSGGGIPCGPYVHGYELTCAVCTK</sequence>
<keyword evidence="4" id="KW-1185">Reference proteome</keyword>
<dbReference type="GO" id="GO:0005615">
    <property type="term" value="C:extracellular space"/>
    <property type="evidence" value="ECO:0007669"/>
    <property type="project" value="TreeGrafter"/>
</dbReference>
<evidence type="ECO:0000313" key="4">
    <source>
        <dbReference type="Proteomes" id="UP000230750"/>
    </source>
</evidence>
<evidence type="ECO:0008006" key="5">
    <source>
        <dbReference type="Google" id="ProtNLM"/>
    </source>
</evidence>
<name>A0A2G8KJM6_STIJA</name>
<evidence type="ECO:0000256" key="1">
    <source>
        <dbReference type="SAM" id="MobiDB-lite"/>
    </source>
</evidence>
<dbReference type="PANTHER" id="PTHR24024">
    <property type="entry name" value="PULMONARY SURFACTANT-ASSOCIATED PROTEIN A"/>
    <property type="match status" value="1"/>
</dbReference>
<dbReference type="InterPro" id="IPR051077">
    <property type="entry name" value="Ca-dependent_lectin"/>
</dbReference>
<feature type="signal peptide" evidence="2">
    <location>
        <begin position="1"/>
        <end position="17"/>
    </location>
</feature>
<dbReference type="OrthoDB" id="6086925at2759"/>
<feature type="region of interest" description="Disordered" evidence="1">
    <location>
        <begin position="19"/>
        <end position="38"/>
    </location>
</feature>
<feature type="chain" id="PRO_5013849568" description="Short-chain collagen C4" evidence="2">
    <location>
        <begin position="18"/>
        <end position="284"/>
    </location>
</feature>
<proteinExistence type="predicted"/>
<keyword evidence="2" id="KW-0732">Signal</keyword>
<evidence type="ECO:0000313" key="3">
    <source>
        <dbReference type="EMBL" id="PIK48211.1"/>
    </source>
</evidence>
<dbReference type="Proteomes" id="UP000230750">
    <property type="component" value="Unassembled WGS sequence"/>
</dbReference>
<dbReference type="AlphaFoldDB" id="A0A2G8KJM6"/>
<feature type="region of interest" description="Disordered" evidence="1">
    <location>
        <begin position="70"/>
        <end position="94"/>
    </location>
</feature>
<evidence type="ECO:0000256" key="2">
    <source>
        <dbReference type="SAM" id="SignalP"/>
    </source>
</evidence>
<organism evidence="3 4">
    <name type="scientific">Stichopus japonicus</name>
    <name type="common">Sea cucumber</name>
    <dbReference type="NCBI Taxonomy" id="307972"/>
    <lineage>
        <taxon>Eukaryota</taxon>
        <taxon>Metazoa</taxon>
        <taxon>Echinodermata</taxon>
        <taxon>Eleutherozoa</taxon>
        <taxon>Echinozoa</taxon>
        <taxon>Holothuroidea</taxon>
        <taxon>Aspidochirotacea</taxon>
        <taxon>Aspidochirotida</taxon>
        <taxon>Stichopodidae</taxon>
        <taxon>Apostichopus</taxon>
    </lineage>
</organism>
<gene>
    <name evidence="3" type="ORF">BSL78_14919</name>
</gene>
<dbReference type="PANTHER" id="PTHR24024:SF18">
    <property type="entry name" value="SHORT-CHAIN COLLAGEN C4-LIKE"/>
    <property type="match status" value="1"/>
</dbReference>